<keyword evidence="3" id="KW-0648">Protein biosynthesis</keyword>
<dbReference type="GO" id="GO:0016251">
    <property type="term" value="F:RNA polymerase II general transcription initiation factor activity"/>
    <property type="evidence" value="ECO:0007669"/>
    <property type="project" value="TreeGrafter"/>
</dbReference>
<dbReference type="EMBL" id="VSWC01000132">
    <property type="protein sequence ID" value="KAA1079134.1"/>
    <property type="molecule type" value="Genomic_DNA"/>
</dbReference>
<feature type="domain" description="Transcription initiation factor TFIID subunit 2 Ig-like" evidence="2">
    <location>
        <begin position="10"/>
        <end position="131"/>
    </location>
</feature>
<evidence type="ECO:0000256" key="1">
    <source>
        <dbReference type="SAM" id="MobiDB-lite"/>
    </source>
</evidence>
<dbReference type="InterPro" id="IPR057345">
    <property type="entry name" value="Ig-like_TAF2"/>
</dbReference>
<dbReference type="GO" id="GO:0006367">
    <property type="term" value="P:transcription initiation at RNA polymerase II promoter"/>
    <property type="evidence" value="ECO:0007669"/>
    <property type="project" value="TreeGrafter"/>
</dbReference>
<evidence type="ECO:0000313" key="3">
    <source>
        <dbReference type="EMBL" id="KAA1079134.1"/>
    </source>
</evidence>
<dbReference type="GO" id="GO:0003743">
    <property type="term" value="F:translation initiation factor activity"/>
    <property type="evidence" value="ECO:0007669"/>
    <property type="project" value="UniProtKB-KW"/>
</dbReference>
<feature type="region of interest" description="Disordered" evidence="1">
    <location>
        <begin position="46"/>
        <end position="81"/>
    </location>
</feature>
<organism evidence="3 4">
    <name type="scientific">Puccinia graminis f. sp. tritici</name>
    <dbReference type="NCBI Taxonomy" id="56615"/>
    <lineage>
        <taxon>Eukaryota</taxon>
        <taxon>Fungi</taxon>
        <taxon>Dikarya</taxon>
        <taxon>Basidiomycota</taxon>
        <taxon>Pucciniomycotina</taxon>
        <taxon>Pucciniomycetes</taxon>
        <taxon>Pucciniales</taxon>
        <taxon>Pucciniaceae</taxon>
        <taxon>Puccinia</taxon>
    </lineage>
</organism>
<dbReference type="Pfam" id="PF25316">
    <property type="entry name" value="TAF2_3rd"/>
    <property type="match status" value="1"/>
</dbReference>
<dbReference type="AlphaFoldDB" id="A0A5B0MST7"/>
<accession>A0A5B0MST7</accession>
<dbReference type="PANTHER" id="PTHR15137:SF9">
    <property type="entry name" value="TRANSCRIPTION INITIATION FACTOR TFIID SUBUNIT 2"/>
    <property type="match status" value="1"/>
</dbReference>
<name>A0A5B0MST7_PUCGR</name>
<dbReference type="Proteomes" id="UP000324748">
    <property type="component" value="Unassembled WGS sequence"/>
</dbReference>
<keyword evidence="3" id="KW-0396">Initiation factor</keyword>
<dbReference type="GO" id="GO:0000976">
    <property type="term" value="F:transcription cis-regulatory region binding"/>
    <property type="evidence" value="ECO:0007669"/>
    <property type="project" value="TreeGrafter"/>
</dbReference>
<dbReference type="InterPro" id="IPR037813">
    <property type="entry name" value="TAF2"/>
</dbReference>
<reference evidence="3 4" key="1">
    <citation type="submission" date="2019-05" db="EMBL/GenBank/DDBJ databases">
        <title>Emergence of the Ug99 lineage of the wheat stem rust pathogen through somatic hybridization.</title>
        <authorList>
            <person name="Li F."/>
            <person name="Upadhyaya N.M."/>
            <person name="Sperschneider J."/>
            <person name="Matny O."/>
            <person name="Nguyen-Phuc H."/>
            <person name="Mago R."/>
            <person name="Raley C."/>
            <person name="Miller M.E."/>
            <person name="Silverstein K.A.T."/>
            <person name="Henningsen E."/>
            <person name="Hirsch C.D."/>
            <person name="Visser B."/>
            <person name="Pretorius Z.A."/>
            <person name="Steffenson B.J."/>
            <person name="Schwessinger B."/>
            <person name="Dodds P.N."/>
            <person name="Figueroa M."/>
        </authorList>
    </citation>
    <scope>NUCLEOTIDE SEQUENCE [LARGE SCALE GENOMIC DNA]</scope>
    <source>
        <strain evidence="3">21-0</strain>
    </source>
</reference>
<proteinExistence type="predicted"/>
<protein>
    <submittedName>
        <fullName evidence="3">Transcription initiation factor TFIID subunit 2</fullName>
    </submittedName>
</protein>
<feature type="compositionally biased region" description="Polar residues" evidence="1">
    <location>
        <begin position="66"/>
        <end position="81"/>
    </location>
</feature>
<gene>
    <name evidence="3" type="primary">TAF2_1</name>
    <name evidence="3" type="ORF">PGT21_000921</name>
</gene>
<evidence type="ECO:0000259" key="2">
    <source>
        <dbReference type="Pfam" id="PF25316"/>
    </source>
</evidence>
<sequence length="279" mass="32822">MIRQTSWAEKCNLKPVDRFEGEMPIRIKGSDGIPYEHVPDIKEPFKRYGLPSNHKNKKFERPSRPYASSNQAPDPTETFTYSPWECSQEERDRWKVDDRTEEEDQFITQSKVERVRLDVEVEWIFEFSIEMKEFMWLEQLQRDHDVVAQVEAVRALKTIPSKVVSSHLCRVAPVLEYIFHMRNEAVLALDSCATCRCGVLGLFHLLKLFQSRYCYPPRVEPDSPWHIRPIPKPNQFDSARSEQQLSAISSFLISWSILGQHMREKSTTRDQRPRKMLHG</sequence>
<evidence type="ECO:0000313" key="4">
    <source>
        <dbReference type="Proteomes" id="UP000324748"/>
    </source>
</evidence>
<comment type="caution">
    <text evidence="3">The sequence shown here is derived from an EMBL/GenBank/DDBJ whole genome shotgun (WGS) entry which is preliminary data.</text>
</comment>
<dbReference type="PANTHER" id="PTHR15137">
    <property type="entry name" value="TRANSCRIPTION INITIATION FACTOR TFIID"/>
    <property type="match status" value="1"/>
</dbReference>
<dbReference type="GO" id="GO:0005669">
    <property type="term" value="C:transcription factor TFIID complex"/>
    <property type="evidence" value="ECO:0007669"/>
    <property type="project" value="InterPro"/>
</dbReference>
<keyword evidence="4" id="KW-1185">Reference proteome</keyword>
<dbReference type="OrthoDB" id="308861at2759"/>
<dbReference type="GO" id="GO:0003682">
    <property type="term" value="F:chromatin binding"/>
    <property type="evidence" value="ECO:0007669"/>
    <property type="project" value="TreeGrafter"/>
</dbReference>